<feature type="chain" id="PRO_5005515768" evidence="2">
    <location>
        <begin position="25"/>
        <end position="173"/>
    </location>
</feature>
<reference evidence="3" key="1">
    <citation type="submission" date="2012-12" db="EMBL/GenBank/DDBJ databases">
        <title>Identification and characterization of a phenylalanine ammonia-lyase gene family in Isatis indigotica Fort.</title>
        <authorList>
            <person name="Liu Q."/>
            <person name="Chen J."/>
            <person name="Zhou X."/>
            <person name="Di P."/>
            <person name="Xiao Y."/>
            <person name="Xuan H."/>
            <person name="Zhang L."/>
            <person name="Chen W."/>
        </authorList>
    </citation>
    <scope>NUCLEOTIDE SEQUENCE</scope>
    <source>
        <tissue evidence="3">Salivary gland</tissue>
    </source>
</reference>
<sequence length="173" mass="19473">MKSFTLCLFIGVLLIVAWSSISSGAPVRNGPPQERLDDANSNQLESLRTLEIQTEQKEDTDGIGTTRTPEGKESKQASPIRSRYEESSEETESEESDSEEASNEDSQESESEEESEESESEESEESESEEDSEESESEEESEESEESESEEESEEREESESEEESEESEEVKK</sequence>
<evidence type="ECO:0000313" key="3">
    <source>
        <dbReference type="EMBL" id="JAA65516.1"/>
    </source>
</evidence>
<protein>
    <submittedName>
        <fullName evidence="3">Putative secreted protein</fullName>
    </submittedName>
</protein>
<accession>A0A0K8R3C1</accession>
<organism evidence="3">
    <name type="scientific">Ixodes ricinus</name>
    <name type="common">Common tick</name>
    <name type="synonym">Acarus ricinus</name>
    <dbReference type="NCBI Taxonomy" id="34613"/>
    <lineage>
        <taxon>Eukaryota</taxon>
        <taxon>Metazoa</taxon>
        <taxon>Ecdysozoa</taxon>
        <taxon>Arthropoda</taxon>
        <taxon>Chelicerata</taxon>
        <taxon>Arachnida</taxon>
        <taxon>Acari</taxon>
        <taxon>Parasitiformes</taxon>
        <taxon>Ixodida</taxon>
        <taxon>Ixodoidea</taxon>
        <taxon>Ixodidae</taxon>
        <taxon>Ixodinae</taxon>
        <taxon>Ixodes</taxon>
    </lineage>
</organism>
<evidence type="ECO:0000256" key="1">
    <source>
        <dbReference type="SAM" id="MobiDB-lite"/>
    </source>
</evidence>
<feature type="region of interest" description="Disordered" evidence="1">
    <location>
        <begin position="23"/>
        <end position="173"/>
    </location>
</feature>
<dbReference type="AlphaFoldDB" id="A0A0K8R3C1"/>
<proteinExistence type="evidence at transcript level"/>
<keyword evidence="2" id="KW-0732">Signal</keyword>
<name>A0A0K8R3C1_IXORI</name>
<evidence type="ECO:0000256" key="2">
    <source>
        <dbReference type="SAM" id="SignalP"/>
    </source>
</evidence>
<feature type="signal peptide" evidence="2">
    <location>
        <begin position="1"/>
        <end position="24"/>
    </location>
</feature>
<dbReference type="EMBL" id="GADI01008292">
    <property type="protein sequence ID" value="JAA65516.1"/>
    <property type="molecule type" value="mRNA"/>
</dbReference>
<feature type="compositionally biased region" description="Acidic residues" evidence="1">
    <location>
        <begin position="87"/>
        <end position="173"/>
    </location>
</feature>